<evidence type="ECO:0000256" key="5">
    <source>
        <dbReference type="ARBA" id="ARBA00022490"/>
    </source>
</evidence>
<dbReference type="Pfam" id="PF08546">
    <property type="entry name" value="ApbA_C"/>
    <property type="match status" value="1"/>
</dbReference>
<dbReference type="Gene3D" id="3.30.930.10">
    <property type="entry name" value="Bira Bifunctional Protein, Domain 2"/>
    <property type="match status" value="1"/>
</dbReference>
<dbReference type="Pfam" id="PF00152">
    <property type="entry name" value="tRNA-synt_2"/>
    <property type="match status" value="1"/>
</dbReference>
<accession>A0AAF0EI26</accession>
<dbReference type="CDD" id="cd04320">
    <property type="entry name" value="AspRS_cyto_N"/>
    <property type="match status" value="1"/>
</dbReference>
<dbReference type="GO" id="GO:0004815">
    <property type="term" value="F:aspartate-tRNA ligase activity"/>
    <property type="evidence" value="ECO:0007669"/>
    <property type="project" value="UniProtKB-EC"/>
</dbReference>
<feature type="compositionally biased region" description="Basic and acidic residues" evidence="15">
    <location>
        <begin position="252"/>
        <end position="268"/>
    </location>
</feature>
<dbReference type="PANTHER" id="PTHR43450">
    <property type="entry name" value="ASPARTYL-TRNA SYNTHETASE"/>
    <property type="match status" value="1"/>
</dbReference>
<reference evidence="17" key="1">
    <citation type="submission" date="2023-03" db="EMBL/GenBank/DDBJ databases">
        <title>Mating type loci evolution in Malassezia.</title>
        <authorList>
            <person name="Coelho M.A."/>
        </authorList>
    </citation>
    <scope>NUCLEOTIDE SEQUENCE</scope>
    <source>
        <strain evidence="17">CBS 12830</strain>
    </source>
</reference>
<dbReference type="InterPro" id="IPR045864">
    <property type="entry name" value="aa-tRNA-synth_II/BPL/LPL"/>
</dbReference>
<dbReference type="Gene3D" id="1.10.1040.10">
    <property type="entry name" value="N-(1-d-carboxylethyl)-l-norvaline Dehydrogenase, domain 2"/>
    <property type="match status" value="1"/>
</dbReference>
<dbReference type="GO" id="GO:0006422">
    <property type="term" value="P:aspartyl-tRNA aminoacylation"/>
    <property type="evidence" value="ECO:0007669"/>
    <property type="project" value="InterPro"/>
</dbReference>
<evidence type="ECO:0000256" key="12">
    <source>
        <dbReference type="ARBA" id="ARBA00023146"/>
    </source>
</evidence>
<name>A0AAF0EI26_9BASI</name>
<dbReference type="GO" id="GO:0005829">
    <property type="term" value="C:cytosol"/>
    <property type="evidence" value="ECO:0007669"/>
    <property type="project" value="TreeGrafter"/>
</dbReference>
<dbReference type="NCBIfam" id="TIGR00745">
    <property type="entry name" value="apbA_panE"/>
    <property type="match status" value="1"/>
</dbReference>
<dbReference type="SUPFAM" id="SSF48179">
    <property type="entry name" value="6-phosphogluconate dehydrogenase C-terminal domain-like"/>
    <property type="match status" value="1"/>
</dbReference>
<dbReference type="FunFam" id="3.30.930.10:FF:000038">
    <property type="entry name" value="Aspartate--tRNA ligase"/>
    <property type="match status" value="1"/>
</dbReference>
<protein>
    <recommendedName>
        <fullName evidence="14">Probable aspartate--tRNA ligase, cytoplasmic</fullName>
        <ecNumber evidence="4">6.1.1.12</ecNumber>
    </recommendedName>
</protein>
<keyword evidence="9" id="KW-0521">NADP</keyword>
<dbReference type="SUPFAM" id="SSF55681">
    <property type="entry name" value="Class II aaRS and biotin synthetases"/>
    <property type="match status" value="1"/>
</dbReference>
<comment type="similarity">
    <text evidence="3">Belongs to the ketopantoate reductase family.</text>
</comment>
<dbReference type="GO" id="GO:0017101">
    <property type="term" value="C:aminoacyl-tRNA synthetase multienzyme complex"/>
    <property type="evidence" value="ECO:0007669"/>
    <property type="project" value="TreeGrafter"/>
</dbReference>
<proteinExistence type="inferred from homology"/>
<dbReference type="Proteomes" id="UP001214415">
    <property type="component" value="Chromosome 8"/>
</dbReference>
<dbReference type="Gene3D" id="2.40.50.140">
    <property type="entry name" value="Nucleic acid-binding proteins"/>
    <property type="match status" value="1"/>
</dbReference>
<evidence type="ECO:0000256" key="13">
    <source>
        <dbReference type="ARBA" id="ARBA00047904"/>
    </source>
</evidence>
<feature type="region of interest" description="Disordered" evidence="15">
    <location>
        <begin position="618"/>
        <end position="642"/>
    </location>
</feature>
<keyword evidence="7" id="KW-0547">Nucleotide-binding</keyword>
<comment type="similarity">
    <text evidence="2">Belongs to the class-II aminoacyl-tRNA synthetase family. Type 2 subfamily.</text>
</comment>
<evidence type="ECO:0000256" key="8">
    <source>
        <dbReference type="ARBA" id="ARBA00022840"/>
    </source>
</evidence>
<dbReference type="GO" id="GO:0005524">
    <property type="term" value="F:ATP binding"/>
    <property type="evidence" value="ECO:0007669"/>
    <property type="project" value="UniProtKB-KW"/>
</dbReference>
<dbReference type="InterPro" id="IPR013752">
    <property type="entry name" value="KPA_reductase"/>
</dbReference>
<dbReference type="InterPro" id="IPR008927">
    <property type="entry name" value="6-PGluconate_DH-like_C_sf"/>
</dbReference>
<evidence type="ECO:0000256" key="14">
    <source>
        <dbReference type="ARBA" id="ARBA00070516"/>
    </source>
</evidence>
<dbReference type="InterPro" id="IPR004364">
    <property type="entry name" value="Aa-tRNA-synt_II"/>
</dbReference>
<evidence type="ECO:0000256" key="9">
    <source>
        <dbReference type="ARBA" id="ARBA00022857"/>
    </source>
</evidence>
<comment type="subcellular location">
    <subcellularLocation>
        <location evidence="1">Cytoplasm</location>
    </subcellularLocation>
</comment>
<dbReference type="InterPro" id="IPR024320">
    <property type="entry name" value="LPG_synthase_C"/>
</dbReference>
<dbReference type="GO" id="GO:0008677">
    <property type="term" value="F:2-dehydropantoate 2-reductase activity"/>
    <property type="evidence" value="ECO:0007669"/>
    <property type="project" value="InterPro"/>
</dbReference>
<dbReference type="PROSITE" id="PS50862">
    <property type="entry name" value="AA_TRNA_LIGASE_II"/>
    <property type="match status" value="1"/>
</dbReference>
<evidence type="ECO:0000256" key="10">
    <source>
        <dbReference type="ARBA" id="ARBA00022917"/>
    </source>
</evidence>
<keyword evidence="8" id="KW-0067">ATP-binding</keyword>
<dbReference type="InterPro" id="IPR012340">
    <property type="entry name" value="NA-bd_OB-fold"/>
</dbReference>
<dbReference type="InterPro" id="IPR003710">
    <property type="entry name" value="ApbA"/>
</dbReference>
<dbReference type="InterPro" id="IPR006195">
    <property type="entry name" value="aa-tRNA-synth_II"/>
</dbReference>
<dbReference type="GO" id="GO:0015940">
    <property type="term" value="P:pantothenate biosynthetic process"/>
    <property type="evidence" value="ECO:0007669"/>
    <property type="project" value="InterPro"/>
</dbReference>
<keyword evidence="5" id="KW-0963">Cytoplasm</keyword>
<sequence length="1304" mass="147190">MSTSGFEGSGASSFPYPKRLFYALMHVKRHSDDTPVSSEASSLISPSESMSASWRDERFQQKLAEQRELQLRRRRSEECARQIETEEQRARYGQLTMYHDEPEAWMHLDELLALNEDVRRGTVPRDSALGKYVRLRVRIHVIRHMSSHFAFVVLREHGKTIQAVLSESGTGITSHMMHWVQRLPTETIVLVRGQLQQPHEVITGCDVTHLELRLSHVHVVSNVENHLPFTVYAAERTSNNRLEEHRDLDDNVHDHALSHGDSEHDRHSQGSAHGSAPIITQRTRLKNRLIDLRTPTMQATFHIQSVICREFRHYLQEHQFTEIHTPKLQGGASESGASVFQVGYFGRSAFLAQSPQLYKQMCIAADMRRVYEIGPVFRAENSNTPRHMTEYTGLDLEMEVNHYYDALSMIDGMLKHIFSVLRTECADSIRTVQRHFPSSDLQWLEHTLVLPFPEGVRMLREAGYREEDGSEPSEFEDLATRAEICLGQLVKQKYNTDYYVLDKFPRNARPFYTMPDPKDNRRTNSFDIFVRGQEICTGGQRIHNAQVLEEGLKHLGVDTFSLEEYLEGFRLGAPPHAGCGIGLERLVMLYLNLDDVRLASLFYRDPKSFPVRHDTVLRHPEASTNPPPWHQSSGLRSPSLETPTKELQPLTKLIANYGDSTNTSWLDDRMQVWRDDITGAAVGYCRMRRHVLVMGNPLCDASQNEQVLSRFLAFVRSEMHTKPVWLMVGEPIENILGGRFGWCSLTCTADQRIMNVRENPAKHDHEIQRKMRHTKKMGVYVEEVPFHETVSPALQEEVDARIHEWQKSRRGTQVHLTDVRPWTDQEHRQYFVARDGDKKICALVVLAQLAPQNGVQVKWAMSFPNAPNGTIEMTIMHALDTLGSSPVTFGTAAANRVEAVHGLSSLAFKMLSRVYNGVAEKTRLQNKTEFREKLGTVRDPTYICYPKGGMSMSAGPRRDTLRARGCMAVHILVVGAGAVGGFYASRFDAEHASVSLVCRSNYEAVRENGLQLRTHSFGEYTFRPQEVYASVDAAARAPHTWDYVMIATKALSMEPSAAEFVAPVVKDSTTLVLVQNGIDIERPFRAAFPHTPIVSAVTVVSAALEAPATVTQFRWTRISFGPYVYDLRGYADSDDARTLLARGEHGAHTMVRLLTQGGIKDADVYDAMHLQMVRWHKLCINASMNVSGVLAGGRGNADMVRDAYLRAHIEACMHEVLEAAPHVFGRALPDTLASPEAILRSTERNTGSTSSMVQDWLAHRPLELEAILGNAIRLAETHGAPMPRLHTMYALLQSAQARRAATAI</sequence>
<dbReference type="PRINTS" id="PR01042">
    <property type="entry name" value="TRNASYNTHASP"/>
</dbReference>
<organism evidence="17 18">
    <name type="scientific">Malassezia equina</name>
    <dbReference type="NCBI Taxonomy" id="1381935"/>
    <lineage>
        <taxon>Eukaryota</taxon>
        <taxon>Fungi</taxon>
        <taxon>Dikarya</taxon>
        <taxon>Basidiomycota</taxon>
        <taxon>Ustilaginomycotina</taxon>
        <taxon>Malasseziomycetes</taxon>
        <taxon>Malasseziales</taxon>
        <taxon>Malasseziaceae</taxon>
        <taxon>Malassezia</taxon>
    </lineage>
</organism>
<dbReference type="InterPro" id="IPR036291">
    <property type="entry name" value="NAD(P)-bd_dom_sf"/>
</dbReference>
<comment type="catalytic activity">
    <reaction evidence="13">
        <text>tRNA(Asp) + L-aspartate + ATP = L-aspartyl-tRNA(Asp) + AMP + diphosphate</text>
        <dbReference type="Rhea" id="RHEA:19649"/>
        <dbReference type="Rhea" id="RHEA-COMP:9660"/>
        <dbReference type="Rhea" id="RHEA-COMP:9678"/>
        <dbReference type="ChEBI" id="CHEBI:29991"/>
        <dbReference type="ChEBI" id="CHEBI:30616"/>
        <dbReference type="ChEBI" id="CHEBI:33019"/>
        <dbReference type="ChEBI" id="CHEBI:78442"/>
        <dbReference type="ChEBI" id="CHEBI:78516"/>
        <dbReference type="ChEBI" id="CHEBI:456215"/>
        <dbReference type="EC" id="6.1.1.12"/>
    </reaction>
</comment>
<feature type="region of interest" description="Disordered" evidence="15">
    <location>
        <begin position="252"/>
        <end position="278"/>
    </location>
</feature>
<dbReference type="FunFam" id="1.10.1040.10:FF:000017">
    <property type="entry name" value="2-dehydropantoate 2-reductase"/>
    <property type="match status" value="1"/>
</dbReference>
<dbReference type="InterPro" id="IPR013328">
    <property type="entry name" value="6PGD_dom2"/>
</dbReference>
<keyword evidence="10" id="KW-0648">Protein biosynthesis</keyword>
<evidence type="ECO:0000256" key="2">
    <source>
        <dbReference type="ARBA" id="ARBA00005312"/>
    </source>
</evidence>
<dbReference type="EC" id="6.1.1.12" evidence="4"/>
<evidence type="ECO:0000259" key="16">
    <source>
        <dbReference type="PROSITE" id="PS50862"/>
    </source>
</evidence>
<evidence type="ECO:0000256" key="15">
    <source>
        <dbReference type="SAM" id="MobiDB-lite"/>
    </source>
</evidence>
<evidence type="ECO:0000256" key="1">
    <source>
        <dbReference type="ARBA" id="ARBA00004496"/>
    </source>
</evidence>
<gene>
    <name evidence="17" type="ORF">MEQU1_003663</name>
</gene>
<evidence type="ECO:0000256" key="4">
    <source>
        <dbReference type="ARBA" id="ARBA00012841"/>
    </source>
</evidence>
<dbReference type="Pfam" id="PF02558">
    <property type="entry name" value="ApbA"/>
    <property type="match status" value="1"/>
</dbReference>
<evidence type="ECO:0000313" key="18">
    <source>
        <dbReference type="Proteomes" id="UP001214415"/>
    </source>
</evidence>
<dbReference type="InterPro" id="IPR013332">
    <property type="entry name" value="KPR_N"/>
</dbReference>
<keyword evidence="6 17" id="KW-0436">Ligase</keyword>
<dbReference type="GO" id="GO:0003723">
    <property type="term" value="F:RNA binding"/>
    <property type="evidence" value="ECO:0007669"/>
    <property type="project" value="TreeGrafter"/>
</dbReference>
<evidence type="ECO:0000256" key="6">
    <source>
        <dbReference type="ARBA" id="ARBA00022598"/>
    </source>
</evidence>
<dbReference type="HAMAP" id="MF_02075">
    <property type="entry name" value="Asp_tRNA_synth_type2"/>
    <property type="match status" value="1"/>
</dbReference>
<dbReference type="InterPro" id="IPR002312">
    <property type="entry name" value="Asp/Asn-tRNA-synth_IIb"/>
</dbReference>
<dbReference type="CDD" id="cd00776">
    <property type="entry name" value="AsxRS_core"/>
    <property type="match status" value="1"/>
</dbReference>
<feature type="domain" description="Aminoacyl-transfer RNA synthetases class-II family profile" evidence="16">
    <location>
        <begin position="301"/>
        <end position="610"/>
    </location>
</feature>
<dbReference type="Gene3D" id="3.40.50.720">
    <property type="entry name" value="NAD(P)-binding Rossmann-like Domain"/>
    <property type="match status" value="1"/>
</dbReference>
<dbReference type="SUPFAM" id="SSF51735">
    <property type="entry name" value="NAD(P)-binding Rossmann-fold domains"/>
    <property type="match status" value="1"/>
</dbReference>
<feature type="compositionally biased region" description="Polar residues" evidence="15">
    <location>
        <begin position="630"/>
        <end position="642"/>
    </location>
</feature>
<keyword evidence="18" id="KW-1185">Reference proteome</keyword>
<dbReference type="NCBIfam" id="TIGR00458">
    <property type="entry name" value="aspS_nondisc"/>
    <property type="match status" value="1"/>
</dbReference>
<keyword evidence="12" id="KW-0030">Aminoacyl-tRNA synthetase</keyword>
<dbReference type="EMBL" id="CP119907">
    <property type="protein sequence ID" value="WFD24956.1"/>
    <property type="molecule type" value="Genomic_DNA"/>
</dbReference>
<dbReference type="PANTHER" id="PTHR43450:SF2">
    <property type="entry name" value="ASPARTATE--TRNA LIGASE"/>
    <property type="match status" value="1"/>
</dbReference>
<evidence type="ECO:0000256" key="3">
    <source>
        <dbReference type="ARBA" id="ARBA00007870"/>
    </source>
</evidence>
<keyword evidence="11" id="KW-0560">Oxidoreductase</keyword>
<evidence type="ECO:0000313" key="17">
    <source>
        <dbReference type="EMBL" id="WFD24956.1"/>
    </source>
</evidence>
<evidence type="ECO:0000256" key="11">
    <source>
        <dbReference type="ARBA" id="ARBA00023002"/>
    </source>
</evidence>
<evidence type="ECO:0000256" key="7">
    <source>
        <dbReference type="ARBA" id="ARBA00022741"/>
    </source>
</evidence>
<dbReference type="InterPro" id="IPR004523">
    <property type="entry name" value="Asp-tRNA_synthase_2"/>
</dbReference>
<dbReference type="Pfam" id="PF09924">
    <property type="entry name" value="LPG_synthase_C"/>
    <property type="match status" value="1"/>
</dbReference>
<dbReference type="SUPFAM" id="SSF50249">
    <property type="entry name" value="Nucleic acid-binding proteins"/>
    <property type="match status" value="1"/>
</dbReference>